<evidence type="ECO:0000256" key="1">
    <source>
        <dbReference type="ARBA" id="ARBA00007606"/>
    </source>
</evidence>
<dbReference type="Proteomes" id="UP001163823">
    <property type="component" value="Chromosome 14"/>
</dbReference>
<reference evidence="5" key="1">
    <citation type="journal article" date="2023" name="Science">
        <title>Elucidation of the pathway for biosynthesis of saponin adjuvants from the soapbark tree.</title>
        <authorList>
            <person name="Reed J."/>
            <person name="Orme A."/>
            <person name="El-Demerdash A."/>
            <person name="Owen C."/>
            <person name="Martin L.B.B."/>
            <person name="Misra R.C."/>
            <person name="Kikuchi S."/>
            <person name="Rejzek M."/>
            <person name="Martin A.C."/>
            <person name="Harkess A."/>
            <person name="Leebens-Mack J."/>
            <person name="Louveau T."/>
            <person name="Stephenson M.J."/>
            <person name="Osbourn A."/>
        </authorList>
    </citation>
    <scope>NUCLEOTIDE SEQUENCE</scope>
    <source>
        <strain evidence="5">S10</strain>
    </source>
</reference>
<keyword evidence="3" id="KW-0732">Signal</keyword>
<dbReference type="FunFam" id="2.60.120.200:FF:000103">
    <property type="entry name" value="L-type lectin-domain containing receptor kinase IX.1"/>
    <property type="match status" value="1"/>
</dbReference>
<evidence type="ECO:0000313" key="5">
    <source>
        <dbReference type="EMBL" id="KAJ7943766.1"/>
    </source>
</evidence>
<feature type="signal peptide" evidence="3">
    <location>
        <begin position="1"/>
        <end position="20"/>
    </location>
</feature>
<dbReference type="GO" id="GO:0030246">
    <property type="term" value="F:carbohydrate binding"/>
    <property type="evidence" value="ECO:0007669"/>
    <property type="project" value="UniProtKB-KW"/>
</dbReference>
<keyword evidence="5" id="KW-0418">Kinase</keyword>
<dbReference type="PANTHER" id="PTHR32401">
    <property type="entry name" value="CONCANAVALIN A-LIKE LECTIN FAMILY PROTEIN"/>
    <property type="match status" value="1"/>
</dbReference>
<dbReference type="GO" id="GO:0016301">
    <property type="term" value="F:kinase activity"/>
    <property type="evidence" value="ECO:0007669"/>
    <property type="project" value="UniProtKB-KW"/>
</dbReference>
<proteinExistence type="inferred from homology"/>
<evidence type="ECO:0000313" key="6">
    <source>
        <dbReference type="Proteomes" id="UP001163823"/>
    </source>
</evidence>
<evidence type="ECO:0000256" key="3">
    <source>
        <dbReference type="SAM" id="SignalP"/>
    </source>
</evidence>
<keyword evidence="6" id="KW-1185">Reference proteome</keyword>
<dbReference type="InterPro" id="IPR000985">
    <property type="entry name" value="Lectin_LegA_CS"/>
</dbReference>
<dbReference type="InterPro" id="IPR013320">
    <property type="entry name" value="ConA-like_dom_sf"/>
</dbReference>
<name>A0AAD7P6A7_QUISA</name>
<dbReference type="EMBL" id="JARAOO010000014">
    <property type="protein sequence ID" value="KAJ7943766.1"/>
    <property type="molecule type" value="Genomic_DNA"/>
</dbReference>
<comment type="caution">
    <text evidence="5">The sequence shown here is derived from an EMBL/GenBank/DDBJ whole genome shotgun (WGS) entry which is preliminary data.</text>
</comment>
<dbReference type="PROSITE" id="PS00308">
    <property type="entry name" value="LECTIN_LEGUME_ALPHA"/>
    <property type="match status" value="2"/>
</dbReference>
<feature type="chain" id="PRO_5041962121" evidence="3">
    <location>
        <begin position="21"/>
        <end position="524"/>
    </location>
</feature>
<gene>
    <name evidence="5" type="ORF">O6P43_033273</name>
</gene>
<evidence type="ECO:0000256" key="2">
    <source>
        <dbReference type="ARBA" id="ARBA00022734"/>
    </source>
</evidence>
<keyword evidence="5" id="KW-0808">Transferase</keyword>
<comment type="similarity">
    <text evidence="1">Belongs to the leguminous lectin family.</text>
</comment>
<feature type="domain" description="Legume lectin" evidence="4">
    <location>
        <begin position="21"/>
        <end position="241"/>
    </location>
</feature>
<dbReference type="SUPFAM" id="SSF49899">
    <property type="entry name" value="Concanavalin A-like lectins/glucanases"/>
    <property type="match status" value="3"/>
</dbReference>
<feature type="domain" description="Legume lectin" evidence="4">
    <location>
        <begin position="286"/>
        <end position="523"/>
    </location>
</feature>
<keyword evidence="2" id="KW-0430">Lectin</keyword>
<organism evidence="5 6">
    <name type="scientific">Quillaja saponaria</name>
    <name type="common">Soap bark tree</name>
    <dbReference type="NCBI Taxonomy" id="32244"/>
    <lineage>
        <taxon>Eukaryota</taxon>
        <taxon>Viridiplantae</taxon>
        <taxon>Streptophyta</taxon>
        <taxon>Embryophyta</taxon>
        <taxon>Tracheophyta</taxon>
        <taxon>Spermatophyta</taxon>
        <taxon>Magnoliopsida</taxon>
        <taxon>eudicotyledons</taxon>
        <taxon>Gunneridae</taxon>
        <taxon>Pentapetalae</taxon>
        <taxon>rosids</taxon>
        <taxon>fabids</taxon>
        <taxon>Fabales</taxon>
        <taxon>Quillajaceae</taxon>
        <taxon>Quillaja</taxon>
    </lineage>
</organism>
<dbReference type="Pfam" id="PF00139">
    <property type="entry name" value="Lectin_legB"/>
    <property type="match status" value="2"/>
</dbReference>
<dbReference type="PANTHER" id="PTHR32401:SF47">
    <property type="entry name" value="LEGUME LECTIN DOMAIN-CONTAINING PROTEIN"/>
    <property type="match status" value="1"/>
</dbReference>
<accession>A0AAD7P6A7</accession>
<evidence type="ECO:0000259" key="4">
    <source>
        <dbReference type="Pfam" id="PF00139"/>
    </source>
</evidence>
<dbReference type="InterPro" id="IPR050258">
    <property type="entry name" value="Leguminous_Lectin"/>
</dbReference>
<dbReference type="AlphaFoldDB" id="A0AAD7P6A7"/>
<dbReference type="KEGG" id="qsa:O6P43_033273"/>
<dbReference type="InterPro" id="IPR001220">
    <property type="entry name" value="Legume_lectin_dom"/>
</dbReference>
<dbReference type="InterPro" id="IPR019825">
    <property type="entry name" value="Lectin_legB_Mn/Ca_BS"/>
</dbReference>
<keyword evidence="5" id="KW-0675">Receptor</keyword>
<dbReference type="CDD" id="cd06899">
    <property type="entry name" value="lectin_legume_LecRK_Arcelin_ConA"/>
    <property type="match status" value="2"/>
</dbReference>
<protein>
    <submittedName>
        <fullName evidence="5">Lectin receptor kinase</fullName>
    </submittedName>
</protein>
<dbReference type="Gene3D" id="2.60.120.200">
    <property type="match status" value="2"/>
</dbReference>
<dbReference type="PROSITE" id="PS00307">
    <property type="entry name" value="LECTIN_LEGUME_BETA"/>
    <property type="match status" value="2"/>
</dbReference>
<sequence length="524" mass="58188">MSVVSMIFIFFLFLLNNVNSLSIKFRRFHPQLDGISFQGDAYSSNGVLQLTKNQLDAPIGGSVGRASYDEAVHFWDAKTGEVTDFITEFSFVVKALNNSSLFGDGFSFFFAPIDSKIPKNSSGGFLGLFSPEYAFEPSKNEIVAVEFDTYSNAWDPIFPHIGVNLNSIRSLGYVQLESDFKKGSVGHALISYNSDSKFFTVSVTYDNIPNFTSEISYIIDLRKFLPEWVRIGFSGATGKQLHVATSMAIFNSKMFHLIQTQNSSMSVLLMIFIFFFLSLNNVKSESLSFEFSTFQPNSNSIIFQGDAFTSNGVLQLTKNQLDSPIDHSVGRASYKERIHLWSSKTGKLADFTTKFSFTVKSVNSSVLLGDGFAFFIAPFESYIPHNSTGGLLGLFSPETALDISKNNIVAVEFDTYSNAWDPVLPHVGVDVNSINSIGYVEVAARHINKGFTAKASISYYSTIKLLEVLVTVPDQKPPYSVTYKLAYVIDLRFLPEWVRIGFSGATGQLVETNNISSWSFRSSL</sequence>